<organism evidence="1">
    <name type="scientific">Pseudomonas aeruginosa</name>
    <dbReference type="NCBI Taxonomy" id="287"/>
    <lineage>
        <taxon>Bacteria</taxon>
        <taxon>Pseudomonadati</taxon>
        <taxon>Pseudomonadota</taxon>
        <taxon>Gammaproteobacteria</taxon>
        <taxon>Pseudomonadales</taxon>
        <taxon>Pseudomonadaceae</taxon>
        <taxon>Pseudomonas</taxon>
    </lineage>
</organism>
<accession>A0A7U1DYS2</accession>
<dbReference type="AlphaFoldDB" id="A0A7U1DYS2"/>
<sequence>MEFKPGQRCEIVSVHHPVFNRYIGKRIIIVKVHPDTRQVWAHDDRPITYKTNRAGRRVVDSDPSCIQSIYGFDQLRLIT</sequence>
<proteinExistence type="predicted"/>
<reference evidence="1" key="1">
    <citation type="submission" date="2020-11" db="EMBL/GenBank/DDBJ databases">
        <title>Plasmids habouring blaVIM-11 from clinical samples of Pseudomonas aeruginosa recovered in Argentina.</title>
        <authorList>
            <person name="Elena A.X."/>
            <person name="Cejas D."/>
            <person name="Radice M.A."/>
        </authorList>
    </citation>
    <scope>NUCLEOTIDE SEQUENCE</scope>
    <source>
        <strain evidence="1">C6</strain>
        <plasmid evidence="1">pP6VIM-11</plasmid>
    </source>
</reference>
<protein>
    <submittedName>
        <fullName evidence="1">Uncharacterized protein</fullName>
    </submittedName>
</protein>
<keyword evidence="1" id="KW-0614">Plasmid</keyword>
<evidence type="ECO:0000313" key="1">
    <source>
        <dbReference type="EMBL" id="QQZ45031.1"/>
    </source>
</evidence>
<geneLocation type="plasmid" evidence="1">
    <name>pP6VIM-11</name>
</geneLocation>
<name>A0A7U1DYS2_PSEAI</name>
<dbReference type="EMBL" id="MW300275">
    <property type="protein sequence ID" value="QQZ45031.1"/>
    <property type="molecule type" value="Genomic_DNA"/>
</dbReference>
<dbReference type="RefSeq" id="WP_404936468.1">
    <property type="nucleotide sequence ID" value="NZ_MW300275.1"/>
</dbReference>